<dbReference type="PANTHER" id="PTHR46546:SF4">
    <property type="entry name" value="SHEWANELLA-LIKE PROTEIN PHOSPHATASE 1"/>
    <property type="match status" value="1"/>
</dbReference>
<evidence type="ECO:0000313" key="2">
    <source>
        <dbReference type="EMBL" id="TMP89014.1"/>
    </source>
</evidence>
<protein>
    <submittedName>
        <fullName evidence="2">Phosphatase</fullName>
    </submittedName>
</protein>
<feature type="domain" description="Calcineurin-like phosphoesterase" evidence="1">
    <location>
        <begin position="122"/>
        <end position="339"/>
    </location>
</feature>
<name>A0A5S3Z9V4_9GAMM</name>
<dbReference type="SUPFAM" id="SSF56300">
    <property type="entry name" value="Metallo-dependent phosphatases"/>
    <property type="match status" value="1"/>
</dbReference>
<accession>A0A5S3Z9V4</accession>
<dbReference type="EMBL" id="PNCG01000001">
    <property type="protein sequence ID" value="TMP89014.1"/>
    <property type="molecule type" value="Genomic_DNA"/>
</dbReference>
<organism evidence="2 3">
    <name type="scientific">Pseudoalteromonas ruthenica</name>
    <dbReference type="NCBI Taxonomy" id="151081"/>
    <lineage>
        <taxon>Bacteria</taxon>
        <taxon>Pseudomonadati</taxon>
        <taxon>Pseudomonadota</taxon>
        <taxon>Gammaproteobacteria</taxon>
        <taxon>Alteromonadales</taxon>
        <taxon>Pseudoalteromonadaceae</taxon>
        <taxon>Pseudoalteromonas</taxon>
    </lineage>
</organism>
<evidence type="ECO:0000313" key="3">
    <source>
        <dbReference type="Proteomes" id="UP000305874"/>
    </source>
</evidence>
<dbReference type="Gene3D" id="3.60.21.10">
    <property type="match status" value="1"/>
</dbReference>
<comment type="caution">
    <text evidence="2">The sequence shown here is derived from an EMBL/GenBank/DDBJ whole genome shotgun (WGS) entry which is preliminary data.</text>
</comment>
<sequence>MLKKIILVSFLLFVLFLVVFFSLNAIRFSNGVLLGVKKGELYLFEYDIATINRDGPYVFNKGGKRYSLNVIADDHSVIPEVIRTPVEKYVNVVVDNAKQTEFSVSLRDQYSRAELNLPSPKKIFVISDLEGRFDQMVQLLIANGVIDQSLSWTFGTNHLVLNGDMVDRGTNVLPMLWLIYKLESEAKLSGGFVSYILGNHERYLMLGATKSVAKKYFATMRATSLSQSELWSNSTELGRWLRTKPIAIKIGDNLFMHGGLSPEVIAMNPTLHSLDAEAEKNFLQGNSVQLQIDNSILHADTGVLFYRGLVREPKAEVSHVDTVLKHFSAKRIVIGHTLVDTISSDYGGKVLRTSSRRNNDSYTEALMIEGNKVWKINTLVQKTAL</sequence>
<reference evidence="3" key="2">
    <citation type="submission" date="2019-06" db="EMBL/GenBank/DDBJ databases">
        <title>Co-occurence of chitin degradation, pigmentation and bioactivity in marine Pseudoalteromonas.</title>
        <authorList>
            <person name="Sonnenschein E.C."/>
            <person name="Bech P.K."/>
        </authorList>
    </citation>
    <scope>NUCLEOTIDE SEQUENCE [LARGE SCALE GENOMIC DNA]</scope>
    <source>
        <strain evidence="3">S2897</strain>
    </source>
</reference>
<dbReference type="PANTHER" id="PTHR46546">
    <property type="entry name" value="SHEWANELLA-LIKE PROTEIN PHOSPHATASE 1"/>
    <property type="match status" value="1"/>
</dbReference>
<dbReference type="GO" id="GO:0016787">
    <property type="term" value="F:hydrolase activity"/>
    <property type="evidence" value="ECO:0007669"/>
    <property type="project" value="InterPro"/>
</dbReference>
<proteinExistence type="predicted"/>
<evidence type="ECO:0000259" key="1">
    <source>
        <dbReference type="Pfam" id="PF00149"/>
    </source>
</evidence>
<dbReference type="InterPro" id="IPR029052">
    <property type="entry name" value="Metallo-depent_PP-like"/>
</dbReference>
<gene>
    <name evidence="2" type="ORF">CWC05_01270</name>
</gene>
<dbReference type="AlphaFoldDB" id="A0A5S3Z9V4"/>
<dbReference type="Proteomes" id="UP000305874">
    <property type="component" value="Unassembled WGS sequence"/>
</dbReference>
<dbReference type="InterPro" id="IPR004843">
    <property type="entry name" value="Calcineurin-like_PHP"/>
</dbReference>
<dbReference type="Pfam" id="PF00149">
    <property type="entry name" value="Metallophos"/>
    <property type="match status" value="1"/>
</dbReference>
<reference evidence="2 3" key="1">
    <citation type="submission" date="2017-12" db="EMBL/GenBank/DDBJ databases">
        <authorList>
            <person name="Paulsen S."/>
            <person name="Gram L.K."/>
        </authorList>
    </citation>
    <scope>NUCLEOTIDE SEQUENCE [LARGE SCALE GENOMIC DNA]</scope>
    <source>
        <strain evidence="2 3">S2897</strain>
    </source>
</reference>